<name>A0A0E9VEL4_ANGAN</name>
<reference evidence="1" key="2">
    <citation type="journal article" date="2015" name="Fish Shellfish Immunol.">
        <title>Early steps in the European eel (Anguilla anguilla)-Vibrio vulnificus interaction in the gills: Role of the RtxA13 toxin.</title>
        <authorList>
            <person name="Callol A."/>
            <person name="Pajuelo D."/>
            <person name="Ebbesson L."/>
            <person name="Teles M."/>
            <person name="MacKenzie S."/>
            <person name="Amaro C."/>
        </authorList>
    </citation>
    <scope>NUCLEOTIDE SEQUENCE</scope>
</reference>
<protein>
    <submittedName>
        <fullName evidence="1">Uncharacterized protein</fullName>
    </submittedName>
</protein>
<dbReference type="AlphaFoldDB" id="A0A0E9VEL4"/>
<proteinExistence type="predicted"/>
<dbReference type="EMBL" id="GBXM01032008">
    <property type="protein sequence ID" value="JAH76569.1"/>
    <property type="molecule type" value="Transcribed_RNA"/>
</dbReference>
<reference evidence="1" key="1">
    <citation type="submission" date="2014-11" db="EMBL/GenBank/DDBJ databases">
        <authorList>
            <person name="Amaro Gonzalez C."/>
        </authorList>
    </citation>
    <scope>NUCLEOTIDE SEQUENCE</scope>
</reference>
<evidence type="ECO:0000313" key="1">
    <source>
        <dbReference type="EMBL" id="JAH76569.1"/>
    </source>
</evidence>
<sequence>MLKADINGLSIYVLLTAQMPQANQMLVHPKQYTNHVSDHMWETLNMDNEAQLFVSDRQMKTTLE</sequence>
<organism evidence="1">
    <name type="scientific">Anguilla anguilla</name>
    <name type="common">European freshwater eel</name>
    <name type="synonym">Muraena anguilla</name>
    <dbReference type="NCBI Taxonomy" id="7936"/>
    <lineage>
        <taxon>Eukaryota</taxon>
        <taxon>Metazoa</taxon>
        <taxon>Chordata</taxon>
        <taxon>Craniata</taxon>
        <taxon>Vertebrata</taxon>
        <taxon>Euteleostomi</taxon>
        <taxon>Actinopterygii</taxon>
        <taxon>Neopterygii</taxon>
        <taxon>Teleostei</taxon>
        <taxon>Anguilliformes</taxon>
        <taxon>Anguillidae</taxon>
        <taxon>Anguilla</taxon>
    </lineage>
</organism>
<accession>A0A0E9VEL4</accession>